<feature type="compositionally biased region" description="Low complexity" evidence="1">
    <location>
        <begin position="168"/>
        <end position="184"/>
    </location>
</feature>
<organism evidence="2 3">
    <name type="scientific">Pendulispora rubella</name>
    <dbReference type="NCBI Taxonomy" id="2741070"/>
    <lineage>
        <taxon>Bacteria</taxon>
        <taxon>Pseudomonadati</taxon>
        <taxon>Myxococcota</taxon>
        <taxon>Myxococcia</taxon>
        <taxon>Myxococcales</taxon>
        <taxon>Sorangiineae</taxon>
        <taxon>Pendulisporaceae</taxon>
        <taxon>Pendulispora</taxon>
    </lineage>
</organism>
<evidence type="ECO:0000256" key="1">
    <source>
        <dbReference type="SAM" id="MobiDB-lite"/>
    </source>
</evidence>
<name>A0ABZ2L2P1_9BACT</name>
<keyword evidence="3" id="KW-1185">Reference proteome</keyword>
<dbReference type="EMBL" id="CP089983">
    <property type="protein sequence ID" value="WXB05060.1"/>
    <property type="molecule type" value="Genomic_DNA"/>
</dbReference>
<feature type="region of interest" description="Disordered" evidence="1">
    <location>
        <begin position="118"/>
        <end position="143"/>
    </location>
</feature>
<dbReference type="RefSeq" id="WP_394834702.1">
    <property type="nucleotide sequence ID" value="NZ_CP089929.1"/>
</dbReference>
<dbReference type="Gene3D" id="1.25.40.10">
    <property type="entry name" value="Tetratricopeptide repeat domain"/>
    <property type="match status" value="1"/>
</dbReference>
<accession>A0ABZ2L2P1</accession>
<feature type="compositionally biased region" description="Low complexity" evidence="1">
    <location>
        <begin position="192"/>
        <end position="206"/>
    </location>
</feature>
<evidence type="ECO:0000313" key="2">
    <source>
        <dbReference type="EMBL" id="WXB05060.1"/>
    </source>
</evidence>
<dbReference type="Proteomes" id="UP001374803">
    <property type="component" value="Chromosome"/>
</dbReference>
<gene>
    <name evidence="2" type="ORF">LVJ94_50230</name>
</gene>
<evidence type="ECO:0008006" key="4">
    <source>
        <dbReference type="Google" id="ProtNLM"/>
    </source>
</evidence>
<evidence type="ECO:0000313" key="3">
    <source>
        <dbReference type="Proteomes" id="UP001374803"/>
    </source>
</evidence>
<protein>
    <recommendedName>
        <fullName evidence="4">Outer membrane protein assembly factor BamD</fullName>
    </recommendedName>
</protein>
<proteinExistence type="predicted"/>
<dbReference type="InterPro" id="IPR011990">
    <property type="entry name" value="TPR-like_helical_dom_sf"/>
</dbReference>
<sequence length="329" mass="33462">MSDFRRLRELHEDDAIGAAFRSADMDGPETGADTKLLAALGVGVSAIAMAAATAPAATTAAAGAAGAAGTAGAAGGSGLLAKVGGGSLLAKWVAGSVLVVSTSVVGTMLVESPKKAPATTAVASAPASPKVQVASPPRTAEPVVPAVEEPAPAPPAVEEALPAPVVTPPRVRSAARPASSPREAPMVELPKPATAQAEAAPSASAEGQDPAALEQARGMMASARSLAPELSELDHVRSLLAAGRASNALDAVDRYRRAFPKGILMQESEVLRLDALVRLGERDAVEREGRAFLEQHPQSPQAARVRALLLRNDQERPRERVLGASPQAK</sequence>
<reference evidence="2" key="1">
    <citation type="submission" date="2021-12" db="EMBL/GenBank/DDBJ databases">
        <title>Discovery of the Pendulisporaceae a myxobacterial family with distinct sporulation behavior and unique specialized metabolism.</title>
        <authorList>
            <person name="Garcia R."/>
            <person name="Popoff A."/>
            <person name="Bader C.D."/>
            <person name="Loehr J."/>
            <person name="Walesch S."/>
            <person name="Walt C."/>
            <person name="Boldt J."/>
            <person name="Bunk B."/>
            <person name="Haeckl F.J.F.P.J."/>
            <person name="Gunesch A.P."/>
            <person name="Birkelbach J."/>
            <person name="Nuebel U."/>
            <person name="Pietschmann T."/>
            <person name="Bach T."/>
            <person name="Mueller R."/>
        </authorList>
    </citation>
    <scope>NUCLEOTIDE SEQUENCE</scope>
    <source>
        <strain evidence="2">MSr11367</strain>
    </source>
</reference>
<feature type="region of interest" description="Disordered" evidence="1">
    <location>
        <begin position="168"/>
        <end position="212"/>
    </location>
</feature>